<evidence type="ECO:0000313" key="3">
    <source>
        <dbReference type="Proteomes" id="UP000198407"/>
    </source>
</evidence>
<sequence length="312" mass="33126">MPSTTSNQHSPLLLATDASQTPVFETLAAELNPLRHSPYGTRQGERAPQGHLGFNGQLREQPSGWYHLGHGHRLYNPVLRRFHSPDGLSPFGAGGLNPYAYCQGDPVNFTDPSGREVQGTHILGFVLHGLLLAMGGASLFLPRVLQRARAGSSLARYRDSAPQIAGATGGLDRVGTVAGMVGSVAAIGAYATDGSDSGEGLLYSAAGIGISVAMVKGLVLATPMKDFTSTGQKKFATFVHGRKAISDARLTNSRVSTAGPPVRTVAPTAVQIWESPPDGHVYLQMQEIRKRAPLPRGGVARQIAKRKRNAHR</sequence>
<gene>
    <name evidence="2" type="ORF">SAMN05444352_11420</name>
</gene>
<evidence type="ECO:0000256" key="1">
    <source>
        <dbReference type="SAM" id="Phobius"/>
    </source>
</evidence>
<keyword evidence="1" id="KW-1133">Transmembrane helix</keyword>
<name>A0A239GY40_9PSED</name>
<keyword evidence="1" id="KW-0812">Transmembrane</keyword>
<protein>
    <submittedName>
        <fullName evidence="2">RHS repeat-associated core domain-containing protein</fullName>
    </submittedName>
</protein>
<dbReference type="RefSeq" id="WP_084702666.1">
    <property type="nucleotide sequence ID" value="NZ_JBHUNC010000001.1"/>
</dbReference>
<proteinExistence type="predicted"/>
<keyword evidence="1" id="KW-0472">Membrane</keyword>
<dbReference type="NCBIfam" id="TIGR03696">
    <property type="entry name" value="Rhs_assc_core"/>
    <property type="match status" value="1"/>
</dbReference>
<dbReference type="InterPro" id="IPR022385">
    <property type="entry name" value="Rhs_assc_core"/>
</dbReference>
<dbReference type="STRING" id="1215104.GCA_000730585_03297"/>
<dbReference type="Gene3D" id="2.180.10.10">
    <property type="entry name" value="RHS repeat-associated core"/>
    <property type="match status" value="1"/>
</dbReference>
<dbReference type="AlphaFoldDB" id="A0A239GY40"/>
<dbReference type="OrthoDB" id="6845590at2"/>
<organism evidence="2 3">
    <name type="scientific">Pseudomonas japonica</name>
    <dbReference type="NCBI Taxonomy" id="256466"/>
    <lineage>
        <taxon>Bacteria</taxon>
        <taxon>Pseudomonadati</taxon>
        <taxon>Pseudomonadota</taxon>
        <taxon>Gammaproteobacteria</taxon>
        <taxon>Pseudomonadales</taxon>
        <taxon>Pseudomonadaceae</taxon>
        <taxon>Pseudomonas</taxon>
    </lineage>
</organism>
<reference evidence="3" key="1">
    <citation type="submission" date="2017-06" db="EMBL/GenBank/DDBJ databases">
        <authorList>
            <person name="Varghese N."/>
            <person name="Submissions S."/>
        </authorList>
    </citation>
    <scope>NUCLEOTIDE SEQUENCE [LARGE SCALE GENOMIC DNA]</scope>
    <source>
        <strain evidence="3">DSM 22348</strain>
    </source>
</reference>
<feature type="transmembrane region" description="Helical" evidence="1">
    <location>
        <begin position="122"/>
        <end position="141"/>
    </location>
</feature>
<dbReference type="SUPFAM" id="SSF56399">
    <property type="entry name" value="ADP-ribosylation"/>
    <property type="match status" value="1"/>
</dbReference>
<accession>A0A239GY40</accession>
<keyword evidence="3" id="KW-1185">Reference proteome</keyword>
<evidence type="ECO:0000313" key="2">
    <source>
        <dbReference type="EMBL" id="SNS73841.1"/>
    </source>
</evidence>
<dbReference type="Proteomes" id="UP000198407">
    <property type="component" value="Unassembled WGS sequence"/>
</dbReference>
<dbReference type="EMBL" id="FZOL01000014">
    <property type="protein sequence ID" value="SNS73841.1"/>
    <property type="molecule type" value="Genomic_DNA"/>
</dbReference>